<dbReference type="InterPro" id="IPR026992">
    <property type="entry name" value="DIOX_N"/>
</dbReference>
<organism evidence="3 4">
    <name type="scientific">Durusdinium trenchii</name>
    <dbReference type="NCBI Taxonomy" id="1381693"/>
    <lineage>
        <taxon>Eukaryota</taxon>
        <taxon>Sar</taxon>
        <taxon>Alveolata</taxon>
        <taxon>Dinophyceae</taxon>
        <taxon>Suessiales</taxon>
        <taxon>Symbiodiniaceae</taxon>
        <taxon>Durusdinium</taxon>
    </lineage>
</organism>
<evidence type="ECO:0000313" key="4">
    <source>
        <dbReference type="Proteomes" id="UP001642464"/>
    </source>
</evidence>
<dbReference type="GO" id="GO:0051213">
    <property type="term" value="F:dioxygenase activity"/>
    <property type="evidence" value="ECO:0007669"/>
    <property type="project" value="UniProtKB-KW"/>
</dbReference>
<proteinExistence type="inferred from homology"/>
<dbReference type="SUPFAM" id="SSF51197">
    <property type="entry name" value="Clavaminate synthase-like"/>
    <property type="match status" value="1"/>
</dbReference>
<feature type="non-terminal residue" evidence="3">
    <location>
        <position position="1"/>
    </location>
</feature>
<dbReference type="InterPro" id="IPR005123">
    <property type="entry name" value="Oxoglu/Fe-dep_dioxygenase_dom"/>
</dbReference>
<dbReference type="PROSITE" id="PS51471">
    <property type="entry name" value="FE2OG_OXY"/>
    <property type="match status" value="1"/>
</dbReference>
<dbReference type="Pfam" id="PF14226">
    <property type="entry name" value="DIOX_N"/>
    <property type="match status" value="1"/>
</dbReference>
<protein>
    <submittedName>
        <fullName evidence="3">2-oxoglutarate-dependent dioxygenase 33 (Melatonin 2-hydroxylase)</fullName>
    </submittedName>
</protein>
<accession>A0ABP0NTV0</accession>
<feature type="domain" description="Fe2OG dioxygenase" evidence="2">
    <location>
        <begin position="155"/>
        <end position="259"/>
    </location>
</feature>
<evidence type="ECO:0000256" key="1">
    <source>
        <dbReference type="RuleBase" id="RU003682"/>
    </source>
</evidence>
<dbReference type="PANTHER" id="PTHR47990">
    <property type="entry name" value="2-OXOGLUTARATE (2OG) AND FE(II)-DEPENDENT OXYGENASE SUPERFAMILY PROTEIN-RELATED"/>
    <property type="match status" value="1"/>
</dbReference>
<evidence type="ECO:0000259" key="2">
    <source>
        <dbReference type="PROSITE" id="PS51471"/>
    </source>
</evidence>
<dbReference type="InterPro" id="IPR044861">
    <property type="entry name" value="IPNS-like_FE2OG_OXY"/>
</dbReference>
<dbReference type="Proteomes" id="UP001642464">
    <property type="component" value="Unassembled WGS sequence"/>
</dbReference>
<name>A0ABP0NTV0_9DINO</name>
<keyword evidence="1" id="KW-0560">Oxidoreductase</keyword>
<keyword evidence="1" id="KW-0479">Metal-binding</keyword>
<keyword evidence="3" id="KW-0223">Dioxygenase</keyword>
<dbReference type="PRINTS" id="PR00682">
    <property type="entry name" value="IPNSYNTHASE"/>
</dbReference>
<dbReference type="Pfam" id="PF03171">
    <property type="entry name" value="2OG-FeII_Oxy"/>
    <property type="match status" value="1"/>
</dbReference>
<dbReference type="InterPro" id="IPR050231">
    <property type="entry name" value="Iron_ascorbate_oxido_reductase"/>
</dbReference>
<dbReference type="InterPro" id="IPR027443">
    <property type="entry name" value="IPNS-like_sf"/>
</dbReference>
<keyword evidence="1" id="KW-0408">Iron</keyword>
<dbReference type="Gene3D" id="2.60.120.330">
    <property type="entry name" value="B-lactam Antibiotic, Isopenicillin N Synthase, Chain"/>
    <property type="match status" value="1"/>
</dbReference>
<keyword evidence="4" id="KW-1185">Reference proteome</keyword>
<gene>
    <name evidence="3" type="ORF">SCF082_LOCUS33751</name>
</gene>
<comment type="caution">
    <text evidence="3">The sequence shown here is derived from an EMBL/GenBank/DDBJ whole genome shotgun (WGS) entry which is preliminary data.</text>
</comment>
<dbReference type="EMBL" id="CAXAMM010030237">
    <property type="protein sequence ID" value="CAK9066197.1"/>
    <property type="molecule type" value="Genomic_DNA"/>
</dbReference>
<evidence type="ECO:0000313" key="3">
    <source>
        <dbReference type="EMBL" id="CAK9066197.1"/>
    </source>
</evidence>
<sequence length="290" mass="32297">EQAQALDLVAALRSTGFVHVKDHGVPPQVTRDALDATVALFQGADAVKQEVLLRGAATQFRGYQAAAQNVTLGVSDQHEGFDMMRTFGQGCNVDKDSEPFRIINGRNLWPREPRGFQQAFERLVPHMLRLGHEIMGQISAGLREHDPPTVLNAKLFDDPFWICRALHYPVQAAAASQGVGAHSDYGLLTMIVQDDVPGCLQVLSADNEWFEVDPVPDCFVINVGDVLKSWTGGRLPATTHRVLSPTDRPRVSVPFFFEPNFDAPLKDDFLYRDHLLTKLRSNFDHERDDA</sequence>
<comment type="similarity">
    <text evidence="1">Belongs to the iron/ascorbate-dependent oxidoreductase family.</text>
</comment>
<reference evidence="3 4" key="1">
    <citation type="submission" date="2024-02" db="EMBL/GenBank/DDBJ databases">
        <authorList>
            <person name="Chen Y."/>
            <person name="Shah S."/>
            <person name="Dougan E. K."/>
            <person name="Thang M."/>
            <person name="Chan C."/>
        </authorList>
    </citation>
    <scope>NUCLEOTIDE SEQUENCE [LARGE SCALE GENOMIC DNA]</scope>
</reference>